<dbReference type="InParanoid" id="V4TSD0"/>
<dbReference type="EMBL" id="KI535697">
    <property type="protein sequence ID" value="ESR63468.1"/>
    <property type="molecule type" value="Genomic_DNA"/>
</dbReference>
<organism evidence="1 2">
    <name type="scientific">Citrus clementina</name>
    <name type="common">Clementine</name>
    <name type="synonym">Citrus deliciosa x Citrus sinensis</name>
    <dbReference type="NCBI Taxonomy" id="85681"/>
    <lineage>
        <taxon>Eukaryota</taxon>
        <taxon>Viridiplantae</taxon>
        <taxon>Streptophyta</taxon>
        <taxon>Embryophyta</taxon>
        <taxon>Tracheophyta</taxon>
        <taxon>Spermatophyta</taxon>
        <taxon>Magnoliopsida</taxon>
        <taxon>eudicotyledons</taxon>
        <taxon>Gunneridae</taxon>
        <taxon>Pentapetalae</taxon>
        <taxon>rosids</taxon>
        <taxon>malvids</taxon>
        <taxon>Sapindales</taxon>
        <taxon>Rutaceae</taxon>
        <taxon>Aurantioideae</taxon>
        <taxon>Citrus</taxon>
    </lineage>
</organism>
<proteinExistence type="predicted"/>
<keyword evidence="2" id="KW-1185">Reference proteome</keyword>
<evidence type="ECO:0000313" key="1">
    <source>
        <dbReference type="EMBL" id="ESR63468.1"/>
    </source>
</evidence>
<dbReference type="Proteomes" id="UP000030687">
    <property type="component" value="Unassembled WGS sequence"/>
</dbReference>
<name>V4TSD0_CITCL</name>
<gene>
    <name evidence="1" type="ORF">CICLE_v10010134mg</name>
</gene>
<dbReference type="Gramene" id="ESR63468">
    <property type="protein sequence ID" value="ESR63468"/>
    <property type="gene ID" value="CICLE_v10010134mg"/>
</dbReference>
<dbReference type="AlphaFoldDB" id="V4TSD0"/>
<accession>V4TSD0</accession>
<dbReference type="KEGG" id="cic:CICLE_v10010134mg"/>
<protein>
    <submittedName>
        <fullName evidence="1">Uncharacterized protein</fullName>
    </submittedName>
</protein>
<evidence type="ECO:0000313" key="2">
    <source>
        <dbReference type="Proteomes" id="UP000030687"/>
    </source>
</evidence>
<reference evidence="1 2" key="1">
    <citation type="submission" date="2013-10" db="EMBL/GenBank/DDBJ databases">
        <authorList>
            <consortium name="International Citrus Genome Consortium"/>
            <person name="Jenkins J."/>
            <person name="Schmutz J."/>
            <person name="Prochnik S."/>
            <person name="Rokhsar D."/>
            <person name="Gmitter F."/>
            <person name="Ollitrault P."/>
            <person name="Machado M."/>
            <person name="Talon M."/>
            <person name="Wincker P."/>
            <person name="Jaillon O."/>
            <person name="Morgante M."/>
        </authorList>
    </citation>
    <scope>NUCLEOTIDE SEQUENCE</scope>
    <source>
        <strain evidence="2">cv. Clemenules</strain>
    </source>
</reference>
<sequence>MFYHYKVQRNCNFSMTTSCRPLKGCPCREQKQSGGYERMFMQSQERMNHLDWPRTEQRHR</sequence>